<proteinExistence type="predicted"/>
<evidence type="ECO:0000313" key="2">
    <source>
        <dbReference type="Proteomes" id="UP000184016"/>
    </source>
</evidence>
<evidence type="ECO:0000313" key="1">
    <source>
        <dbReference type="EMBL" id="SHJ72257.1"/>
    </source>
</evidence>
<reference evidence="2" key="1">
    <citation type="submission" date="2016-11" db="EMBL/GenBank/DDBJ databases">
        <authorList>
            <person name="Varghese N."/>
            <person name="Submissions S."/>
        </authorList>
    </citation>
    <scope>NUCLEOTIDE SEQUENCE [LARGE SCALE GENOMIC DNA]</scope>
    <source>
        <strain evidence="2">USBA-503</strain>
    </source>
</reference>
<dbReference type="AlphaFoldDB" id="A0A1M6LM37"/>
<sequence length="158" mass="18351">MNTAIFVGFRHEGTIKGCTWHTNMEDYTPRKKKVLDMIRSKDIDYAADILEHIEWTPFEEMIGDGDGIFLINLFKRGVDGYEENIRRVLQFLYQDTRRNSKLINAEVAKRVRKRDGQTIALLSDSAPHYHEGKFDIAFIFDLDAGKLETVQKRPVSIE</sequence>
<gene>
    <name evidence="1" type="ORF">SAMN05443507_10317</name>
</gene>
<dbReference type="RefSeq" id="WP_072872940.1">
    <property type="nucleotide sequence ID" value="NZ_FRAF01000003.1"/>
</dbReference>
<organism evidence="1 2">
    <name type="scientific">Alicyclobacillus tolerans</name>
    <dbReference type="NCBI Taxonomy" id="90970"/>
    <lineage>
        <taxon>Bacteria</taxon>
        <taxon>Bacillati</taxon>
        <taxon>Bacillota</taxon>
        <taxon>Bacilli</taxon>
        <taxon>Bacillales</taxon>
        <taxon>Alicyclobacillaceae</taxon>
        <taxon>Alicyclobacillus</taxon>
    </lineage>
</organism>
<name>A0A1M6LM37_9BACL</name>
<accession>A0A1M6LM37</accession>
<protein>
    <submittedName>
        <fullName evidence="1">Uncharacterized protein</fullName>
    </submittedName>
</protein>
<dbReference type="EMBL" id="FRAF01000003">
    <property type="protein sequence ID" value="SHJ72257.1"/>
    <property type="molecule type" value="Genomic_DNA"/>
</dbReference>
<dbReference type="OrthoDB" id="2374992at2"/>
<dbReference type="Proteomes" id="UP000184016">
    <property type="component" value="Unassembled WGS sequence"/>
</dbReference>
<keyword evidence="2" id="KW-1185">Reference proteome</keyword>